<proteinExistence type="predicted"/>
<name>A0ABN3NHS5_STRLO</name>
<evidence type="ECO:0000313" key="2">
    <source>
        <dbReference type="Proteomes" id="UP001501777"/>
    </source>
</evidence>
<reference evidence="1 2" key="1">
    <citation type="journal article" date="2019" name="Int. J. Syst. Evol. Microbiol.">
        <title>The Global Catalogue of Microorganisms (GCM) 10K type strain sequencing project: providing services to taxonomists for standard genome sequencing and annotation.</title>
        <authorList>
            <consortium name="The Broad Institute Genomics Platform"/>
            <consortium name="The Broad Institute Genome Sequencing Center for Infectious Disease"/>
            <person name="Wu L."/>
            <person name="Ma J."/>
        </authorList>
    </citation>
    <scope>NUCLEOTIDE SEQUENCE [LARGE SCALE GENOMIC DNA]</scope>
    <source>
        <strain evidence="1 2">JCM 4395</strain>
    </source>
</reference>
<dbReference type="SUPFAM" id="SSF81606">
    <property type="entry name" value="PP2C-like"/>
    <property type="match status" value="1"/>
</dbReference>
<dbReference type="InterPro" id="IPR036457">
    <property type="entry name" value="PPM-type-like_dom_sf"/>
</dbReference>
<organism evidence="1 2">
    <name type="scientific">Streptomyces longisporus</name>
    <dbReference type="NCBI Taxonomy" id="1948"/>
    <lineage>
        <taxon>Bacteria</taxon>
        <taxon>Bacillati</taxon>
        <taxon>Actinomycetota</taxon>
        <taxon>Actinomycetes</taxon>
        <taxon>Kitasatosporales</taxon>
        <taxon>Streptomycetaceae</taxon>
        <taxon>Streptomyces</taxon>
    </lineage>
</organism>
<protein>
    <submittedName>
        <fullName evidence="1">Uncharacterized protein</fullName>
    </submittedName>
</protein>
<sequence>MDPFSDRHDTRRLLLCTDGAYAPLEERGQGVGGILDLVDDAKDAAALVVDDAITASVDESADNATALVVDIAEA</sequence>
<dbReference type="EMBL" id="BAAASG010000028">
    <property type="protein sequence ID" value="GAA2521966.1"/>
    <property type="molecule type" value="Genomic_DNA"/>
</dbReference>
<dbReference type="Gene3D" id="3.60.40.10">
    <property type="entry name" value="PPM-type phosphatase domain"/>
    <property type="match status" value="1"/>
</dbReference>
<dbReference type="Proteomes" id="UP001501777">
    <property type="component" value="Unassembled WGS sequence"/>
</dbReference>
<accession>A0ABN3NHS5</accession>
<evidence type="ECO:0000313" key="1">
    <source>
        <dbReference type="EMBL" id="GAA2521966.1"/>
    </source>
</evidence>
<keyword evidence="2" id="KW-1185">Reference proteome</keyword>
<comment type="caution">
    <text evidence="1">The sequence shown here is derived from an EMBL/GenBank/DDBJ whole genome shotgun (WGS) entry which is preliminary data.</text>
</comment>
<gene>
    <name evidence="1" type="ORF">GCM10010276_85990</name>
</gene>